<dbReference type="Pfam" id="PF26534">
    <property type="entry name" value="NTF2_7"/>
    <property type="match status" value="1"/>
</dbReference>
<reference evidence="4" key="1">
    <citation type="submission" date="2020-04" db="EMBL/GenBank/DDBJ databases">
        <title>Draft genome resource of the tomato pathogen Pseudocercospora fuligena.</title>
        <authorList>
            <person name="Zaccaron A."/>
        </authorList>
    </citation>
    <scope>NUCLEOTIDE SEQUENCE</scope>
    <source>
        <strain evidence="4">PF001</strain>
    </source>
</reference>
<proteinExistence type="predicted"/>
<evidence type="ECO:0000256" key="2">
    <source>
        <dbReference type="SAM" id="SignalP"/>
    </source>
</evidence>
<protein>
    <recommendedName>
        <fullName evidence="3">NTF2-like domain-containing protein</fullName>
    </recommendedName>
</protein>
<feature type="domain" description="NTF2-like" evidence="3">
    <location>
        <begin position="34"/>
        <end position="183"/>
    </location>
</feature>
<keyword evidence="5" id="KW-1185">Reference proteome</keyword>
<gene>
    <name evidence="4" type="ORF">HII31_04040</name>
</gene>
<evidence type="ECO:0000259" key="3">
    <source>
        <dbReference type="Pfam" id="PF26534"/>
    </source>
</evidence>
<sequence length="258" mass="27366">MVSFTSITLLSLAAIGSLAAPAKRDGNWHGDQGLTADEAAAVAAGYGQLIRQYSTDLANQLLTPDFMDYSEGVNTLINSCPQGPSAQPLPLLSATFSNRAQFEQGQGEQPPINFEQLNLWYNSNSVTIRWKTTNTANITDVKPVIGLITMEVVKSVDSTQYPYQISTVYSEFDSGAWLQNLQEAGICSGSNAEPVPNPGASSSAAPAAPVPTASYSAPAKDGQPTPVVTEVATAYTTAYATETCTETAAATWRPRFMV</sequence>
<evidence type="ECO:0000313" key="4">
    <source>
        <dbReference type="EMBL" id="KAF7194534.1"/>
    </source>
</evidence>
<feature type="signal peptide" evidence="2">
    <location>
        <begin position="1"/>
        <end position="19"/>
    </location>
</feature>
<comment type="caution">
    <text evidence="4">The sequence shown here is derived from an EMBL/GenBank/DDBJ whole genome shotgun (WGS) entry which is preliminary data.</text>
</comment>
<dbReference type="OrthoDB" id="26525at2759"/>
<keyword evidence="2" id="KW-0732">Signal</keyword>
<dbReference type="Proteomes" id="UP000660729">
    <property type="component" value="Unassembled WGS sequence"/>
</dbReference>
<feature type="chain" id="PRO_5034502486" description="NTF2-like domain-containing protein" evidence="2">
    <location>
        <begin position="20"/>
        <end position="258"/>
    </location>
</feature>
<feature type="compositionally biased region" description="Low complexity" evidence="1">
    <location>
        <begin position="198"/>
        <end position="224"/>
    </location>
</feature>
<evidence type="ECO:0000313" key="5">
    <source>
        <dbReference type="Proteomes" id="UP000660729"/>
    </source>
</evidence>
<name>A0A8H6VND3_9PEZI</name>
<feature type="region of interest" description="Disordered" evidence="1">
    <location>
        <begin position="189"/>
        <end position="224"/>
    </location>
</feature>
<dbReference type="InterPro" id="IPR058645">
    <property type="entry name" value="NTF2-like_dom_7"/>
</dbReference>
<dbReference type="AlphaFoldDB" id="A0A8H6VND3"/>
<evidence type="ECO:0000256" key="1">
    <source>
        <dbReference type="SAM" id="MobiDB-lite"/>
    </source>
</evidence>
<organism evidence="4 5">
    <name type="scientific">Pseudocercospora fuligena</name>
    <dbReference type="NCBI Taxonomy" id="685502"/>
    <lineage>
        <taxon>Eukaryota</taxon>
        <taxon>Fungi</taxon>
        <taxon>Dikarya</taxon>
        <taxon>Ascomycota</taxon>
        <taxon>Pezizomycotina</taxon>
        <taxon>Dothideomycetes</taxon>
        <taxon>Dothideomycetidae</taxon>
        <taxon>Mycosphaerellales</taxon>
        <taxon>Mycosphaerellaceae</taxon>
        <taxon>Pseudocercospora</taxon>
    </lineage>
</organism>
<dbReference type="EMBL" id="JABCIY010000058">
    <property type="protein sequence ID" value="KAF7194534.1"/>
    <property type="molecule type" value="Genomic_DNA"/>
</dbReference>
<accession>A0A8H6VND3</accession>